<dbReference type="Gene3D" id="3.90.190.20">
    <property type="entry name" value="Mur ligase, C-terminal domain"/>
    <property type="match status" value="1"/>
</dbReference>
<dbReference type="GO" id="GO:0005737">
    <property type="term" value="C:cytoplasm"/>
    <property type="evidence" value="ECO:0007669"/>
    <property type="project" value="UniProtKB-SubCell"/>
</dbReference>
<keyword evidence="7 10" id="KW-0573">Peptidoglycan synthesis</keyword>
<accession>A0A1N7NF51</accession>
<organism evidence="15 16">
    <name type="scientific">Alicyclobacillus vulcanalis</name>
    <dbReference type="NCBI Taxonomy" id="252246"/>
    <lineage>
        <taxon>Bacteria</taxon>
        <taxon>Bacillati</taxon>
        <taxon>Bacillota</taxon>
        <taxon>Bacilli</taxon>
        <taxon>Bacillales</taxon>
        <taxon>Alicyclobacillaceae</taxon>
        <taxon>Alicyclobacillus</taxon>
    </lineage>
</organism>
<evidence type="ECO:0000256" key="5">
    <source>
        <dbReference type="ARBA" id="ARBA00022840"/>
    </source>
</evidence>
<dbReference type="AlphaFoldDB" id="A0A1N7NF51"/>
<dbReference type="Gene3D" id="3.40.1390.10">
    <property type="entry name" value="MurE/MurF, N-terminal domain"/>
    <property type="match status" value="1"/>
</dbReference>
<evidence type="ECO:0000256" key="7">
    <source>
        <dbReference type="ARBA" id="ARBA00022984"/>
    </source>
</evidence>
<comment type="subcellular location">
    <subcellularLocation>
        <location evidence="10 11">Cytoplasm</location>
    </subcellularLocation>
</comment>
<comment type="pathway">
    <text evidence="10 11">Cell wall biogenesis; peptidoglycan biosynthesis.</text>
</comment>
<dbReference type="GO" id="GO:0071555">
    <property type="term" value="P:cell wall organization"/>
    <property type="evidence" value="ECO:0007669"/>
    <property type="project" value="UniProtKB-KW"/>
</dbReference>
<evidence type="ECO:0000313" key="15">
    <source>
        <dbReference type="EMBL" id="SIS97023.1"/>
    </source>
</evidence>
<dbReference type="PANTHER" id="PTHR43024">
    <property type="entry name" value="UDP-N-ACETYLMURAMOYL-TRIPEPTIDE--D-ALANYL-D-ALANINE LIGASE"/>
    <property type="match status" value="1"/>
</dbReference>
<dbReference type="UniPathway" id="UPA00219"/>
<evidence type="ECO:0000256" key="3">
    <source>
        <dbReference type="ARBA" id="ARBA00022618"/>
    </source>
</evidence>
<keyword evidence="8 10" id="KW-0131">Cell cycle</keyword>
<dbReference type="InterPro" id="IPR036615">
    <property type="entry name" value="Mur_ligase_C_dom_sf"/>
</dbReference>
<dbReference type="HAMAP" id="MF_02019">
    <property type="entry name" value="MurF"/>
    <property type="match status" value="1"/>
</dbReference>
<comment type="similarity">
    <text evidence="10">Belongs to the MurCDEF family. MurF subfamily.</text>
</comment>
<evidence type="ECO:0000256" key="2">
    <source>
        <dbReference type="ARBA" id="ARBA00022598"/>
    </source>
</evidence>
<dbReference type="EC" id="6.3.2.10" evidence="10 11"/>
<dbReference type="SUPFAM" id="SSF63418">
    <property type="entry name" value="MurE/MurF N-terminal domain"/>
    <property type="match status" value="1"/>
</dbReference>
<feature type="domain" description="Mur ligase C-terminal" evidence="13">
    <location>
        <begin position="317"/>
        <end position="441"/>
    </location>
</feature>
<dbReference type="GO" id="GO:0047480">
    <property type="term" value="F:UDP-N-acetylmuramoyl-tripeptide-D-alanyl-D-alanine ligase activity"/>
    <property type="evidence" value="ECO:0007669"/>
    <property type="project" value="UniProtKB-UniRule"/>
</dbReference>
<dbReference type="GO" id="GO:0008766">
    <property type="term" value="F:UDP-N-acetylmuramoylalanyl-D-glutamyl-2,6-diaminopimelate-D-alanyl-D-alanine ligase activity"/>
    <property type="evidence" value="ECO:0007669"/>
    <property type="project" value="RHEA"/>
</dbReference>
<dbReference type="Gene3D" id="3.40.1190.10">
    <property type="entry name" value="Mur-like, catalytic domain"/>
    <property type="match status" value="1"/>
</dbReference>
<evidence type="ECO:0000256" key="10">
    <source>
        <dbReference type="HAMAP-Rule" id="MF_02019"/>
    </source>
</evidence>
<dbReference type="STRING" id="252246.SAMN05421799_10881"/>
<dbReference type="SUPFAM" id="SSF53623">
    <property type="entry name" value="MurD-like peptide ligases, catalytic domain"/>
    <property type="match status" value="1"/>
</dbReference>
<dbReference type="InterPro" id="IPR035911">
    <property type="entry name" value="MurE/MurF_N"/>
</dbReference>
<dbReference type="GO" id="GO:0051301">
    <property type="term" value="P:cell division"/>
    <property type="evidence" value="ECO:0007669"/>
    <property type="project" value="UniProtKB-KW"/>
</dbReference>
<comment type="function">
    <text evidence="10 11">Involved in cell wall formation. Catalyzes the final step in the synthesis of UDP-N-acetylmuramoyl-pentapeptide, the precursor of murein.</text>
</comment>
<dbReference type="InterPro" id="IPR051046">
    <property type="entry name" value="MurCDEF_CellWall_CoF430Synth"/>
</dbReference>
<evidence type="ECO:0000256" key="6">
    <source>
        <dbReference type="ARBA" id="ARBA00022960"/>
    </source>
</evidence>
<evidence type="ECO:0000256" key="4">
    <source>
        <dbReference type="ARBA" id="ARBA00022741"/>
    </source>
</evidence>
<evidence type="ECO:0000259" key="14">
    <source>
        <dbReference type="Pfam" id="PF08245"/>
    </source>
</evidence>
<sequence>MTPLSLETFVRVVGGAPTSLESPDRQVTGVAIDHRLTQPGHAFVAFVGQRVDGHDFVDEAFRRGASVAVVTHDVKTNLGPCVRVPNALEAVQALARWERRQFGGPVVGITGSNGKTTTKEMVAAVLGALGPCVYTSANQNNELGLPLTILQRNASHRAMILEMGMRGLGQIAQLCDIARPNFGVITHIGYNHIELLGSQENIALAKTELIASLPSDGTAVLNGDDPWLRRMRHRTLARVVWYGMSDACEVRADAVQWSSEGMTFRVHTPCGSAAMRIRLLGVHNVMNALAAIAVGQTLGLSLEDIQAGLSHVEAQRGRLRLVQGPDVTVIDDAYNASPSSVAASLDVLSRIAAPERRVAILGDMLELGEFTREAHREAGRRAAEAGVDRLLCVGPWAAEIAASAKEAGVKRVYHYRELEECLQSVKSHLQPGDVVLVKASRAMQLDRAVDLLVNP</sequence>
<keyword evidence="9 10" id="KW-0961">Cell wall biogenesis/degradation</keyword>
<evidence type="ECO:0000256" key="1">
    <source>
        <dbReference type="ARBA" id="ARBA00022490"/>
    </source>
</evidence>
<dbReference type="OrthoDB" id="9801978at2"/>
<evidence type="ECO:0000256" key="8">
    <source>
        <dbReference type="ARBA" id="ARBA00023306"/>
    </source>
</evidence>
<comment type="catalytic activity">
    <reaction evidence="10 11">
        <text>D-alanyl-D-alanine + UDP-N-acetyl-alpha-D-muramoyl-L-alanyl-gamma-D-glutamyl-meso-2,6-diaminopimelate + ATP = UDP-N-acetyl-alpha-D-muramoyl-L-alanyl-gamma-D-glutamyl-meso-2,6-diaminopimeloyl-D-alanyl-D-alanine + ADP + phosphate + H(+)</text>
        <dbReference type="Rhea" id="RHEA:28374"/>
        <dbReference type="ChEBI" id="CHEBI:15378"/>
        <dbReference type="ChEBI" id="CHEBI:30616"/>
        <dbReference type="ChEBI" id="CHEBI:43474"/>
        <dbReference type="ChEBI" id="CHEBI:57822"/>
        <dbReference type="ChEBI" id="CHEBI:61386"/>
        <dbReference type="ChEBI" id="CHEBI:83905"/>
        <dbReference type="ChEBI" id="CHEBI:456216"/>
        <dbReference type="EC" id="6.3.2.10"/>
    </reaction>
</comment>
<keyword evidence="16" id="KW-1185">Reference proteome</keyword>
<feature type="domain" description="Mur ligase N-terminal catalytic" evidence="12">
    <location>
        <begin position="27"/>
        <end position="74"/>
    </location>
</feature>
<dbReference type="InterPro" id="IPR004101">
    <property type="entry name" value="Mur_ligase_C"/>
</dbReference>
<evidence type="ECO:0000259" key="12">
    <source>
        <dbReference type="Pfam" id="PF01225"/>
    </source>
</evidence>
<keyword evidence="4 10" id="KW-0547">Nucleotide-binding</keyword>
<dbReference type="EMBL" id="FTOO01000008">
    <property type="protein sequence ID" value="SIS97023.1"/>
    <property type="molecule type" value="Genomic_DNA"/>
</dbReference>
<gene>
    <name evidence="10" type="primary">murF</name>
    <name evidence="15" type="ORF">SAMN05421799_10881</name>
</gene>
<keyword evidence="1 10" id="KW-0963">Cytoplasm</keyword>
<dbReference type="Pfam" id="PF01225">
    <property type="entry name" value="Mur_ligase"/>
    <property type="match status" value="1"/>
</dbReference>
<dbReference type="InterPro" id="IPR013221">
    <property type="entry name" value="Mur_ligase_cen"/>
</dbReference>
<name>A0A1N7NF51_9BACL</name>
<reference evidence="16" key="1">
    <citation type="submission" date="2017-01" db="EMBL/GenBank/DDBJ databases">
        <authorList>
            <person name="Varghese N."/>
            <person name="Submissions S."/>
        </authorList>
    </citation>
    <scope>NUCLEOTIDE SEQUENCE [LARGE SCALE GENOMIC DNA]</scope>
    <source>
        <strain evidence="16">DSM 16176</strain>
    </source>
</reference>
<dbReference type="NCBIfam" id="TIGR01143">
    <property type="entry name" value="murF"/>
    <property type="match status" value="1"/>
</dbReference>
<dbReference type="InterPro" id="IPR036565">
    <property type="entry name" value="Mur-like_cat_sf"/>
</dbReference>
<protein>
    <recommendedName>
        <fullName evidence="10 11">UDP-N-acetylmuramoyl-tripeptide--D-alanyl-D-alanine ligase</fullName>
        <ecNumber evidence="10 11">6.3.2.10</ecNumber>
    </recommendedName>
    <alternativeName>
        <fullName evidence="10">D-alanyl-D-alanine-adding enzyme</fullName>
    </alternativeName>
</protein>
<dbReference type="InterPro" id="IPR000713">
    <property type="entry name" value="Mur_ligase_N"/>
</dbReference>
<dbReference type="Pfam" id="PF02875">
    <property type="entry name" value="Mur_ligase_C"/>
    <property type="match status" value="1"/>
</dbReference>
<feature type="binding site" evidence="10">
    <location>
        <begin position="111"/>
        <end position="117"/>
    </location>
    <ligand>
        <name>ATP</name>
        <dbReference type="ChEBI" id="CHEBI:30616"/>
    </ligand>
</feature>
<evidence type="ECO:0000256" key="11">
    <source>
        <dbReference type="RuleBase" id="RU004136"/>
    </source>
</evidence>
<evidence type="ECO:0000259" key="13">
    <source>
        <dbReference type="Pfam" id="PF02875"/>
    </source>
</evidence>
<dbReference type="RefSeq" id="WP_076347708.1">
    <property type="nucleotide sequence ID" value="NZ_FTOO01000008.1"/>
</dbReference>
<dbReference type="GO" id="GO:0008360">
    <property type="term" value="P:regulation of cell shape"/>
    <property type="evidence" value="ECO:0007669"/>
    <property type="project" value="UniProtKB-KW"/>
</dbReference>
<dbReference type="Proteomes" id="UP000186156">
    <property type="component" value="Unassembled WGS sequence"/>
</dbReference>
<dbReference type="InterPro" id="IPR005863">
    <property type="entry name" value="UDP-N-AcMur_synth"/>
</dbReference>
<dbReference type="GO" id="GO:0009252">
    <property type="term" value="P:peptidoglycan biosynthetic process"/>
    <property type="evidence" value="ECO:0007669"/>
    <property type="project" value="UniProtKB-UniRule"/>
</dbReference>
<keyword evidence="2 10" id="KW-0436">Ligase</keyword>
<evidence type="ECO:0000256" key="9">
    <source>
        <dbReference type="ARBA" id="ARBA00023316"/>
    </source>
</evidence>
<evidence type="ECO:0000313" key="16">
    <source>
        <dbReference type="Proteomes" id="UP000186156"/>
    </source>
</evidence>
<dbReference type="Pfam" id="PF08245">
    <property type="entry name" value="Mur_ligase_M"/>
    <property type="match status" value="1"/>
</dbReference>
<keyword evidence="6 10" id="KW-0133">Cell shape</keyword>
<keyword evidence="5 10" id="KW-0067">ATP-binding</keyword>
<dbReference type="SUPFAM" id="SSF53244">
    <property type="entry name" value="MurD-like peptide ligases, peptide-binding domain"/>
    <property type="match status" value="1"/>
</dbReference>
<dbReference type="GO" id="GO:0005524">
    <property type="term" value="F:ATP binding"/>
    <property type="evidence" value="ECO:0007669"/>
    <property type="project" value="UniProtKB-UniRule"/>
</dbReference>
<dbReference type="PANTHER" id="PTHR43024:SF1">
    <property type="entry name" value="UDP-N-ACETYLMURAMOYL-TRIPEPTIDE--D-ALANYL-D-ALANINE LIGASE"/>
    <property type="match status" value="1"/>
</dbReference>
<proteinExistence type="inferred from homology"/>
<feature type="domain" description="Mur ligase central" evidence="14">
    <location>
        <begin position="109"/>
        <end position="294"/>
    </location>
</feature>
<keyword evidence="3 10" id="KW-0132">Cell division</keyword>